<dbReference type="Proteomes" id="UP000241247">
    <property type="component" value="Unassembled WGS sequence"/>
</dbReference>
<organism evidence="1 2">
    <name type="scientific">Mycoplana dimorpha</name>
    <dbReference type="NCBI Taxonomy" id="28320"/>
    <lineage>
        <taxon>Bacteria</taxon>
        <taxon>Pseudomonadati</taxon>
        <taxon>Pseudomonadota</taxon>
        <taxon>Alphaproteobacteria</taxon>
        <taxon>Hyphomicrobiales</taxon>
        <taxon>Rhizobiaceae</taxon>
        <taxon>Mycoplana</taxon>
    </lineage>
</organism>
<accession>A0A2T5B8L7</accession>
<proteinExistence type="predicted"/>
<evidence type="ECO:0000313" key="1">
    <source>
        <dbReference type="EMBL" id="PTM95331.1"/>
    </source>
</evidence>
<sequence length="80" mass="8952">MPVIAPDLKAISRPEARLTEAAWAVRTLARTETCMPMKPAAPERTAPIRNPMAAVEDRRSQAAMKTMTPTTAMVLYWRVR</sequence>
<dbReference type="AlphaFoldDB" id="A0A2T5B8L7"/>
<keyword evidence="2" id="KW-1185">Reference proteome</keyword>
<evidence type="ECO:0000313" key="2">
    <source>
        <dbReference type="Proteomes" id="UP000241247"/>
    </source>
</evidence>
<dbReference type="EMBL" id="PZZZ01000004">
    <property type="protein sequence ID" value="PTM95331.1"/>
    <property type="molecule type" value="Genomic_DNA"/>
</dbReference>
<protein>
    <submittedName>
        <fullName evidence="1">Uncharacterized protein</fullName>
    </submittedName>
</protein>
<name>A0A2T5B8L7_MYCDI</name>
<reference evidence="1 2" key="1">
    <citation type="submission" date="2018-04" db="EMBL/GenBank/DDBJ databases">
        <title>Genomic Encyclopedia of Type Strains, Phase IV (KMG-IV): sequencing the most valuable type-strain genomes for metagenomic binning, comparative biology and taxonomic classification.</title>
        <authorList>
            <person name="Goeker M."/>
        </authorList>
    </citation>
    <scope>NUCLEOTIDE SEQUENCE [LARGE SCALE GENOMIC DNA]</scope>
    <source>
        <strain evidence="1 2">DSM 7138</strain>
    </source>
</reference>
<gene>
    <name evidence="1" type="ORF">C7449_104410</name>
</gene>
<comment type="caution">
    <text evidence="1">The sequence shown here is derived from an EMBL/GenBank/DDBJ whole genome shotgun (WGS) entry which is preliminary data.</text>
</comment>